<protein>
    <submittedName>
        <fullName evidence="2">Uncharacterized protein</fullName>
    </submittedName>
</protein>
<feature type="compositionally biased region" description="Polar residues" evidence="1">
    <location>
        <begin position="1"/>
        <end position="15"/>
    </location>
</feature>
<accession>A0A4Z2HRL0</accession>
<comment type="caution">
    <text evidence="2">The sequence shown here is derived from an EMBL/GenBank/DDBJ whole genome shotgun (WGS) entry which is preliminary data.</text>
</comment>
<gene>
    <name evidence="2" type="ORF">EYF80_022388</name>
</gene>
<reference evidence="2 3" key="1">
    <citation type="submission" date="2019-03" db="EMBL/GenBank/DDBJ databases">
        <title>First draft genome of Liparis tanakae, snailfish: a comprehensive survey of snailfish specific genes.</title>
        <authorList>
            <person name="Kim W."/>
            <person name="Song I."/>
            <person name="Jeong J.-H."/>
            <person name="Kim D."/>
            <person name="Kim S."/>
            <person name="Ryu S."/>
            <person name="Song J.Y."/>
            <person name="Lee S.K."/>
        </authorList>
    </citation>
    <scope>NUCLEOTIDE SEQUENCE [LARGE SCALE GENOMIC DNA]</scope>
    <source>
        <tissue evidence="2">Muscle</tissue>
    </source>
</reference>
<dbReference type="AlphaFoldDB" id="A0A4Z2HRL0"/>
<dbReference type="Proteomes" id="UP000314294">
    <property type="component" value="Unassembled WGS sequence"/>
</dbReference>
<name>A0A4Z2HRL0_9TELE</name>
<sequence length="106" mass="11335">MPQRQQQQTEGSSVTEPAAPSGCNTTRLRGPPRGPSRALAARRRPVTARRSQAQLSVECEVGGVDMFPRPAGTAVGAAAEFAALFQKPVSQKNRFALRLKFSGKSL</sequence>
<dbReference type="EMBL" id="SRLO01000204">
    <property type="protein sequence ID" value="TNN67442.1"/>
    <property type="molecule type" value="Genomic_DNA"/>
</dbReference>
<evidence type="ECO:0000313" key="2">
    <source>
        <dbReference type="EMBL" id="TNN67442.1"/>
    </source>
</evidence>
<keyword evidence="3" id="KW-1185">Reference proteome</keyword>
<evidence type="ECO:0000313" key="3">
    <source>
        <dbReference type="Proteomes" id="UP000314294"/>
    </source>
</evidence>
<feature type="region of interest" description="Disordered" evidence="1">
    <location>
        <begin position="1"/>
        <end position="51"/>
    </location>
</feature>
<evidence type="ECO:0000256" key="1">
    <source>
        <dbReference type="SAM" id="MobiDB-lite"/>
    </source>
</evidence>
<organism evidence="2 3">
    <name type="scientific">Liparis tanakae</name>
    <name type="common">Tanaka's snailfish</name>
    <dbReference type="NCBI Taxonomy" id="230148"/>
    <lineage>
        <taxon>Eukaryota</taxon>
        <taxon>Metazoa</taxon>
        <taxon>Chordata</taxon>
        <taxon>Craniata</taxon>
        <taxon>Vertebrata</taxon>
        <taxon>Euteleostomi</taxon>
        <taxon>Actinopterygii</taxon>
        <taxon>Neopterygii</taxon>
        <taxon>Teleostei</taxon>
        <taxon>Neoteleostei</taxon>
        <taxon>Acanthomorphata</taxon>
        <taxon>Eupercaria</taxon>
        <taxon>Perciformes</taxon>
        <taxon>Cottioidei</taxon>
        <taxon>Cottales</taxon>
        <taxon>Liparidae</taxon>
        <taxon>Liparis</taxon>
    </lineage>
</organism>
<proteinExistence type="predicted"/>